<dbReference type="InterPro" id="IPR001130">
    <property type="entry name" value="TatD-like"/>
</dbReference>
<dbReference type="Proteomes" id="UP000813444">
    <property type="component" value="Unassembled WGS sequence"/>
</dbReference>
<reference evidence="2" key="1">
    <citation type="journal article" date="2021" name="Nat. Commun.">
        <title>Genetic determinants of endophytism in the Arabidopsis root mycobiome.</title>
        <authorList>
            <person name="Mesny F."/>
            <person name="Miyauchi S."/>
            <person name="Thiergart T."/>
            <person name="Pickel B."/>
            <person name="Atanasova L."/>
            <person name="Karlsson M."/>
            <person name="Huettel B."/>
            <person name="Barry K.W."/>
            <person name="Haridas S."/>
            <person name="Chen C."/>
            <person name="Bauer D."/>
            <person name="Andreopoulos W."/>
            <person name="Pangilinan J."/>
            <person name="LaButti K."/>
            <person name="Riley R."/>
            <person name="Lipzen A."/>
            <person name="Clum A."/>
            <person name="Drula E."/>
            <person name="Henrissat B."/>
            <person name="Kohler A."/>
            <person name="Grigoriev I.V."/>
            <person name="Martin F.M."/>
            <person name="Hacquard S."/>
        </authorList>
    </citation>
    <scope>NUCLEOTIDE SEQUENCE</scope>
    <source>
        <strain evidence="2">MPI-CAGE-CH-0235</strain>
    </source>
</reference>
<feature type="region of interest" description="Disordered" evidence="1">
    <location>
        <begin position="187"/>
        <end position="213"/>
    </location>
</feature>
<proteinExistence type="predicted"/>
<dbReference type="InterPro" id="IPR053044">
    <property type="entry name" value="Metallo-hydrolase/TatD-type"/>
</dbReference>
<evidence type="ECO:0000313" key="2">
    <source>
        <dbReference type="EMBL" id="KAH7327954.1"/>
    </source>
</evidence>
<accession>A0A8K0T6F6</accession>
<feature type="region of interest" description="Disordered" evidence="1">
    <location>
        <begin position="264"/>
        <end position="296"/>
    </location>
</feature>
<organism evidence="2 3">
    <name type="scientific">Stachybotrys elegans</name>
    <dbReference type="NCBI Taxonomy" id="80388"/>
    <lineage>
        <taxon>Eukaryota</taxon>
        <taxon>Fungi</taxon>
        <taxon>Dikarya</taxon>
        <taxon>Ascomycota</taxon>
        <taxon>Pezizomycotina</taxon>
        <taxon>Sordariomycetes</taxon>
        <taxon>Hypocreomycetidae</taxon>
        <taxon>Hypocreales</taxon>
        <taxon>Stachybotryaceae</taxon>
        <taxon>Stachybotrys</taxon>
    </lineage>
</organism>
<gene>
    <name evidence="2" type="ORF">B0I35DRAFT_345440</name>
</gene>
<comment type="caution">
    <text evidence="2">The sequence shown here is derived from an EMBL/GenBank/DDBJ whole genome shotgun (WGS) entry which is preliminary data.</text>
</comment>
<evidence type="ECO:0000313" key="3">
    <source>
        <dbReference type="Proteomes" id="UP000813444"/>
    </source>
</evidence>
<dbReference type="PANTHER" id="PTHR47345:SF1">
    <property type="entry name" value="CUT9-INTERACTING PROTEIN SCN1"/>
    <property type="match status" value="1"/>
</dbReference>
<feature type="compositionally biased region" description="Basic and acidic residues" evidence="1">
    <location>
        <begin position="187"/>
        <end position="197"/>
    </location>
</feature>
<name>A0A8K0T6F6_9HYPO</name>
<keyword evidence="3" id="KW-1185">Reference proteome</keyword>
<dbReference type="EMBL" id="JAGPNK010000001">
    <property type="protein sequence ID" value="KAH7327954.1"/>
    <property type="molecule type" value="Genomic_DNA"/>
</dbReference>
<dbReference type="InterPro" id="IPR032466">
    <property type="entry name" value="Metal_Hydrolase"/>
</dbReference>
<dbReference type="AlphaFoldDB" id="A0A8K0T6F6"/>
<protein>
    <submittedName>
        <fullName evidence="2">Uncharacterized protein</fullName>
    </submittedName>
</protein>
<dbReference type="GO" id="GO:0016788">
    <property type="term" value="F:hydrolase activity, acting on ester bonds"/>
    <property type="evidence" value="ECO:0007669"/>
    <property type="project" value="InterPro"/>
</dbReference>
<dbReference type="SUPFAM" id="SSF51556">
    <property type="entry name" value="Metallo-dependent hydrolases"/>
    <property type="match status" value="1"/>
</dbReference>
<dbReference type="Gene3D" id="3.20.20.140">
    <property type="entry name" value="Metal-dependent hydrolases"/>
    <property type="match status" value="1"/>
</dbReference>
<sequence length="406" mass="44716">MCQGETPPRDATTPHDEPFPWDEGVFDAHCHPTDTMTSVSCIPQMRARCLTVMATRSQDQHLVAQVADTLSISSPAALSAPADDARLVPAFGWHPWFSHQLYDDALPEPSYRPASSSPEDIQAAKKAHYQAVLAPPPDDQAFIDSLPTPAPLSSFVDASRDHLAKYPLALVGEIGLDKAFRLPRQWDPDEAASRDETLTPGGREGRLLSPQRVSMPHQQAVLRAQLALAAEMGRAVSLHGVQAHGILLETVSASWKGMEIRRATRREKRQVAPGAEDSDSESEGDTAGQKGRLGRKPFPPRICLHSFSGSVELLKQWLNPAIPSKIFVSFSTVINLATEAGKAKFDDIARAVPENRILVESDLHTAGDDMDGYLEDMYRRVCQARGWELREGVARIRKNYEEFIFG</sequence>
<evidence type="ECO:0000256" key="1">
    <source>
        <dbReference type="SAM" id="MobiDB-lite"/>
    </source>
</evidence>
<dbReference type="PANTHER" id="PTHR47345">
    <property type="entry name" value="CUT9-INTERACTING PROTEIN SCN1"/>
    <property type="match status" value="1"/>
</dbReference>
<dbReference type="Pfam" id="PF01026">
    <property type="entry name" value="TatD_DNase"/>
    <property type="match status" value="1"/>
</dbReference>
<dbReference type="OrthoDB" id="413993at2759"/>